<keyword evidence="1" id="KW-0472">Membrane</keyword>
<evidence type="ECO:0000313" key="3">
    <source>
        <dbReference type="Proteomes" id="UP000245783"/>
    </source>
</evidence>
<organism evidence="2 3">
    <name type="scientific">Ceraceosorus guamensis</name>
    <dbReference type="NCBI Taxonomy" id="1522189"/>
    <lineage>
        <taxon>Eukaryota</taxon>
        <taxon>Fungi</taxon>
        <taxon>Dikarya</taxon>
        <taxon>Basidiomycota</taxon>
        <taxon>Ustilaginomycotina</taxon>
        <taxon>Exobasidiomycetes</taxon>
        <taxon>Ceraceosorales</taxon>
        <taxon>Ceraceosoraceae</taxon>
        <taxon>Ceraceosorus</taxon>
    </lineage>
</organism>
<protein>
    <submittedName>
        <fullName evidence="2">Uncharacterized protein</fullName>
    </submittedName>
</protein>
<keyword evidence="1" id="KW-0812">Transmembrane</keyword>
<feature type="transmembrane region" description="Helical" evidence="1">
    <location>
        <begin position="132"/>
        <end position="149"/>
    </location>
</feature>
<gene>
    <name evidence="2" type="ORF">IE81DRAFT_347111</name>
</gene>
<dbReference type="STRING" id="1522189.A0A316VYJ6"/>
<dbReference type="InParanoid" id="A0A316VYJ6"/>
<reference evidence="2 3" key="1">
    <citation type="journal article" date="2018" name="Mol. Biol. Evol.">
        <title>Broad Genomic Sampling Reveals a Smut Pathogenic Ancestry of the Fungal Clade Ustilaginomycotina.</title>
        <authorList>
            <person name="Kijpornyongpan T."/>
            <person name="Mondo S.J."/>
            <person name="Barry K."/>
            <person name="Sandor L."/>
            <person name="Lee J."/>
            <person name="Lipzen A."/>
            <person name="Pangilinan J."/>
            <person name="LaButti K."/>
            <person name="Hainaut M."/>
            <person name="Henrissat B."/>
            <person name="Grigoriev I.V."/>
            <person name="Spatafora J.W."/>
            <person name="Aime M.C."/>
        </authorList>
    </citation>
    <scope>NUCLEOTIDE SEQUENCE [LARGE SCALE GENOMIC DNA]</scope>
    <source>
        <strain evidence="2 3">MCA 4658</strain>
    </source>
</reference>
<dbReference type="EMBL" id="KZ819376">
    <property type="protein sequence ID" value="PWN42737.1"/>
    <property type="molecule type" value="Genomic_DNA"/>
</dbReference>
<feature type="transmembrane region" description="Helical" evidence="1">
    <location>
        <begin position="20"/>
        <end position="41"/>
    </location>
</feature>
<accession>A0A316VYJ6</accession>
<sequence>MPIKKPQGGAATPAASQAALISPLGSSIFGLHLLFTFPLGLLSLFSPLSIPLLEPSNSLLLLVRLYGIALLSLGVPLLLVRPLPDHLPGKRAVVLGILVYHGAITPIVAQAPRVVPVSFGKLAETLLITPETTLAAIHGLLAIGCLAWWQTTLPQTVAQGSARKRAAPGSE</sequence>
<evidence type="ECO:0000313" key="2">
    <source>
        <dbReference type="EMBL" id="PWN42737.1"/>
    </source>
</evidence>
<proteinExistence type="predicted"/>
<feature type="transmembrane region" description="Helical" evidence="1">
    <location>
        <begin position="61"/>
        <end position="80"/>
    </location>
</feature>
<dbReference type="OrthoDB" id="2550823at2759"/>
<dbReference type="GeneID" id="37037989"/>
<dbReference type="AlphaFoldDB" id="A0A316VYJ6"/>
<name>A0A316VYJ6_9BASI</name>
<evidence type="ECO:0000256" key="1">
    <source>
        <dbReference type="SAM" id="Phobius"/>
    </source>
</evidence>
<keyword evidence="3" id="KW-1185">Reference proteome</keyword>
<dbReference type="RefSeq" id="XP_025369897.1">
    <property type="nucleotide sequence ID" value="XM_025516119.1"/>
</dbReference>
<feature type="transmembrane region" description="Helical" evidence="1">
    <location>
        <begin position="92"/>
        <end position="112"/>
    </location>
</feature>
<keyword evidence="1" id="KW-1133">Transmembrane helix</keyword>
<dbReference type="Proteomes" id="UP000245783">
    <property type="component" value="Unassembled WGS sequence"/>
</dbReference>